<proteinExistence type="predicted"/>
<accession>A0A7X9RK43</accession>
<evidence type="ECO:0000313" key="1">
    <source>
        <dbReference type="EMBL" id="NME45131.1"/>
    </source>
</evidence>
<gene>
    <name evidence="1" type="ORF">HF861_09595</name>
</gene>
<dbReference type="RefSeq" id="WP_168966257.1">
    <property type="nucleotide sequence ID" value="NZ_JABAFR010000026.1"/>
</dbReference>
<evidence type="ECO:0000313" key="2">
    <source>
        <dbReference type="Proteomes" id="UP000540014"/>
    </source>
</evidence>
<dbReference type="AlphaFoldDB" id="A0A7X9RK43"/>
<name>A0A7X9RK43_9FIRM</name>
<dbReference type="InterPro" id="IPR046897">
    <property type="entry name" value="ABC-3C_MC6"/>
</dbReference>
<protein>
    <submittedName>
        <fullName evidence="1">Uncharacterized protein</fullName>
    </submittedName>
</protein>
<dbReference type="Pfam" id="PF20293">
    <property type="entry name" value="MC6"/>
    <property type="match status" value="1"/>
</dbReference>
<sequence length="82" mass="9537">MILPKKQLSLNESLFGFGAFLLEHIGTPISVDDLWEYYKNSYDTQKYPVKFSFDQFIITLDYLYIVGAIKENERGLLCYEAA</sequence>
<organism evidence="1 2">
    <name type="scientific">Faecalicoccus pleomorphus</name>
    <dbReference type="NCBI Taxonomy" id="1323"/>
    <lineage>
        <taxon>Bacteria</taxon>
        <taxon>Bacillati</taxon>
        <taxon>Bacillota</taxon>
        <taxon>Erysipelotrichia</taxon>
        <taxon>Erysipelotrichales</taxon>
        <taxon>Erysipelotrichaceae</taxon>
        <taxon>Faecalicoccus</taxon>
    </lineage>
</organism>
<comment type="caution">
    <text evidence="1">The sequence shown here is derived from an EMBL/GenBank/DDBJ whole genome shotgun (WGS) entry which is preliminary data.</text>
</comment>
<dbReference type="EMBL" id="JABAFR010000026">
    <property type="protein sequence ID" value="NME45131.1"/>
    <property type="molecule type" value="Genomic_DNA"/>
</dbReference>
<reference evidence="1 2" key="1">
    <citation type="submission" date="2020-04" db="EMBL/GenBank/DDBJ databases">
        <authorList>
            <person name="Hitch T.C.A."/>
            <person name="Wylensek D."/>
            <person name="Clavel T."/>
        </authorList>
    </citation>
    <scope>NUCLEOTIDE SEQUENCE [LARGE SCALE GENOMIC DNA]</scope>
    <source>
        <strain evidence="1 2">BSM-383-APC-22F</strain>
    </source>
</reference>
<dbReference type="Proteomes" id="UP000540014">
    <property type="component" value="Unassembled WGS sequence"/>
</dbReference>